<name>A0A6J4H7R4_9CHLR</name>
<proteinExistence type="predicted"/>
<reference evidence="1" key="1">
    <citation type="submission" date="2020-02" db="EMBL/GenBank/DDBJ databases">
        <authorList>
            <person name="Meier V. D."/>
        </authorList>
    </citation>
    <scope>NUCLEOTIDE SEQUENCE</scope>
    <source>
        <strain evidence="1">AVDCRST_MAG93</strain>
    </source>
</reference>
<sequence length="80" mass="8870">WWRSSAQIVQSATPKKNHMIMRKRVFPSTGSSTHLTTLSRSWSSKAKPIAHLENSAAANVHSRSCSTASAWLSTRCSTRN</sequence>
<gene>
    <name evidence="1" type="ORF">AVDCRST_MAG93-232</name>
</gene>
<dbReference type="EMBL" id="CADCTR010000074">
    <property type="protein sequence ID" value="CAA9215983.1"/>
    <property type="molecule type" value="Genomic_DNA"/>
</dbReference>
<organism evidence="1">
    <name type="scientific">uncultured Chloroflexia bacterium</name>
    <dbReference type="NCBI Taxonomy" id="1672391"/>
    <lineage>
        <taxon>Bacteria</taxon>
        <taxon>Bacillati</taxon>
        <taxon>Chloroflexota</taxon>
        <taxon>Chloroflexia</taxon>
        <taxon>environmental samples</taxon>
    </lineage>
</organism>
<feature type="non-terminal residue" evidence="1">
    <location>
        <position position="80"/>
    </location>
</feature>
<feature type="non-terminal residue" evidence="1">
    <location>
        <position position="1"/>
    </location>
</feature>
<evidence type="ECO:0000313" key="1">
    <source>
        <dbReference type="EMBL" id="CAA9215983.1"/>
    </source>
</evidence>
<protein>
    <submittedName>
        <fullName evidence="1">Uncharacterized protein</fullName>
    </submittedName>
</protein>
<dbReference type="AlphaFoldDB" id="A0A6J4H7R4"/>
<accession>A0A6J4H7R4</accession>